<gene>
    <name evidence="3" type="ORF">SAMN02745121_08020</name>
</gene>
<evidence type="ECO:0000256" key="1">
    <source>
        <dbReference type="SAM" id="MobiDB-lite"/>
    </source>
</evidence>
<dbReference type="Proteomes" id="UP000199400">
    <property type="component" value="Unassembled WGS sequence"/>
</dbReference>
<dbReference type="RefSeq" id="WP_096329988.1">
    <property type="nucleotide sequence ID" value="NZ_FOMX01000044.1"/>
</dbReference>
<proteinExistence type="predicted"/>
<feature type="transmembrane region" description="Helical" evidence="2">
    <location>
        <begin position="20"/>
        <end position="44"/>
    </location>
</feature>
<accession>A0A1I2HNH5</accession>
<name>A0A1I2HNH5_9BACT</name>
<dbReference type="OrthoDB" id="6024366at2"/>
<feature type="region of interest" description="Disordered" evidence="1">
    <location>
        <begin position="86"/>
        <end position="108"/>
    </location>
</feature>
<feature type="transmembrane region" description="Helical" evidence="2">
    <location>
        <begin position="64"/>
        <end position="83"/>
    </location>
</feature>
<keyword evidence="2" id="KW-0472">Membrane</keyword>
<evidence type="ECO:0000313" key="4">
    <source>
        <dbReference type="Proteomes" id="UP000199400"/>
    </source>
</evidence>
<dbReference type="EMBL" id="FOMX01000044">
    <property type="protein sequence ID" value="SFF30286.1"/>
    <property type="molecule type" value="Genomic_DNA"/>
</dbReference>
<organism evidence="3 4">
    <name type="scientific">Nannocystis exedens</name>
    <dbReference type="NCBI Taxonomy" id="54"/>
    <lineage>
        <taxon>Bacteria</taxon>
        <taxon>Pseudomonadati</taxon>
        <taxon>Myxococcota</taxon>
        <taxon>Polyangia</taxon>
        <taxon>Nannocystales</taxon>
        <taxon>Nannocystaceae</taxon>
        <taxon>Nannocystis</taxon>
    </lineage>
</organism>
<evidence type="ECO:0000256" key="2">
    <source>
        <dbReference type="SAM" id="Phobius"/>
    </source>
</evidence>
<sequence>MRNREIGPRQDEPQEPPAQLANIFFAEANMILPGLLSLLGLQVISTLNDVFLKQLGPVEHGLHLAAFILLAEGLALVVTPAAYHRQTAGTASRPTSPGSPPSTRPSAW</sequence>
<keyword evidence="2" id="KW-0812">Transmembrane</keyword>
<evidence type="ECO:0000313" key="3">
    <source>
        <dbReference type="EMBL" id="SFF30286.1"/>
    </source>
</evidence>
<feature type="compositionally biased region" description="Pro residues" evidence="1">
    <location>
        <begin position="97"/>
        <end position="108"/>
    </location>
</feature>
<protein>
    <submittedName>
        <fullName evidence="3">Uncharacterized protein</fullName>
    </submittedName>
</protein>
<dbReference type="AlphaFoldDB" id="A0A1I2HNH5"/>
<keyword evidence="4" id="KW-1185">Reference proteome</keyword>
<keyword evidence="2" id="KW-1133">Transmembrane helix</keyword>
<reference evidence="4" key="1">
    <citation type="submission" date="2016-10" db="EMBL/GenBank/DDBJ databases">
        <authorList>
            <person name="Varghese N."/>
            <person name="Submissions S."/>
        </authorList>
    </citation>
    <scope>NUCLEOTIDE SEQUENCE [LARGE SCALE GENOMIC DNA]</scope>
    <source>
        <strain evidence="4">ATCC 25963</strain>
    </source>
</reference>